<sequence>MSLFKRQAPERATNPNAKEGPGPDRLPPGQYLTRKWPVLSYERTPSFPPDWRLKISGEVEQPFELTWEEFLALPRVTITTDIHCVTTWSRFDNTWEGVHIREILKRARPLPSARYVMAHSWTGYTTNMPLSSLDDDDVLIAIKHDGKDLEPDHGGPVRLVVPKLYFYKSAKWLDGLEFMAEDRPGFWEMRGYHNRGDPWAEERYW</sequence>
<dbReference type="CDD" id="cd02109">
    <property type="entry name" value="arch_bact_SO_family_Moco"/>
    <property type="match status" value="1"/>
</dbReference>
<proteinExistence type="predicted"/>
<dbReference type="Proteomes" id="UP000248706">
    <property type="component" value="Unassembled WGS sequence"/>
</dbReference>
<evidence type="ECO:0000256" key="1">
    <source>
        <dbReference type="SAM" id="MobiDB-lite"/>
    </source>
</evidence>
<dbReference type="PANTHER" id="PTHR43032">
    <property type="entry name" value="PROTEIN-METHIONINE-SULFOXIDE REDUCTASE"/>
    <property type="match status" value="1"/>
</dbReference>
<gene>
    <name evidence="3" type="ORF">A4R35_20625</name>
</gene>
<dbReference type="Pfam" id="PF00174">
    <property type="entry name" value="Oxidored_molyb"/>
    <property type="match status" value="1"/>
</dbReference>
<protein>
    <submittedName>
        <fullName evidence="3">Oxidoreductase</fullName>
    </submittedName>
</protein>
<comment type="caution">
    <text evidence="3">The sequence shown here is derived from an EMBL/GenBank/DDBJ whole genome shotgun (WGS) entry which is preliminary data.</text>
</comment>
<organism evidence="3 4">
    <name type="scientific">Thermogemmatispora tikiterensis</name>
    <dbReference type="NCBI Taxonomy" id="1825093"/>
    <lineage>
        <taxon>Bacteria</taxon>
        <taxon>Bacillati</taxon>
        <taxon>Chloroflexota</taxon>
        <taxon>Ktedonobacteria</taxon>
        <taxon>Thermogemmatisporales</taxon>
        <taxon>Thermogemmatisporaceae</taxon>
        <taxon>Thermogemmatispora</taxon>
    </lineage>
</organism>
<dbReference type="AlphaFoldDB" id="A0A328VJW2"/>
<feature type="domain" description="Oxidoreductase molybdopterin-binding" evidence="2">
    <location>
        <begin position="48"/>
        <end position="187"/>
    </location>
</feature>
<evidence type="ECO:0000313" key="3">
    <source>
        <dbReference type="EMBL" id="RAQ97956.1"/>
    </source>
</evidence>
<dbReference type="OrthoDB" id="9778777at2"/>
<evidence type="ECO:0000259" key="2">
    <source>
        <dbReference type="Pfam" id="PF00174"/>
    </source>
</evidence>
<feature type="region of interest" description="Disordered" evidence="1">
    <location>
        <begin position="1"/>
        <end position="28"/>
    </location>
</feature>
<name>A0A328VJW2_9CHLR</name>
<dbReference type="PANTHER" id="PTHR43032:SF4">
    <property type="entry name" value="OXIDOREDUCTASE MOLYBDOPTERIN-BINDING DOMAIN-CONTAINING PROTEIN"/>
    <property type="match status" value="1"/>
</dbReference>
<accession>A0A328VJW2</accession>
<dbReference type="SUPFAM" id="SSF56524">
    <property type="entry name" value="Oxidoreductase molybdopterin-binding domain"/>
    <property type="match status" value="1"/>
</dbReference>
<reference evidence="3 4" key="1">
    <citation type="submission" date="2016-08" db="EMBL/GenBank/DDBJ databases">
        <title>Analysis of Carbohydrate Active Enzymes in Thermogemmatispora T81 Reveals Carbohydrate Degradation Ability.</title>
        <authorList>
            <person name="Tomazini A."/>
            <person name="Lal S."/>
            <person name="Stott M."/>
            <person name="Henrissat B."/>
            <person name="Polikarpov I."/>
            <person name="Sparling R."/>
            <person name="Levin D.B."/>
        </authorList>
    </citation>
    <scope>NUCLEOTIDE SEQUENCE [LARGE SCALE GENOMIC DNA]</scope>
    <source>
        <strain evidence="3 4">T81</strain>
    </source>
</reference>
<keyword evidence="4" id="KW-1185">Reference proteome</keyword>
<evidence type="ECO:0000313" key="4">
    <source>
        <dbReference type="Proteomes" id="UP000248706"/>
    </source>
</evidence>
<dbReference type="EMBL" id="MCIF01000002">
    <property type="protein sequence ID" value="RAQ97956.1"/>
    <property type="molecule type" value="Genomic_DNA"/>
</dbReference>
<dbReference type="InterPro" id="IPR000572">
    <property type="entry name" value="OxRdtase_Mopterin-bd_dom"/>
</dbReference>
<dbReference type="RefSeq" id="WP_112432811.1">
    <property type="nucleotide sequence ID" value="NZ_MCIF01000002.1"/>
</dbReference>
<dbReference type="InterPro" id="IPR036374">
    <property type="entry name" value="OxRdtase_Mopterin-bd_sf"/>
</dbReference>
<dbReference type="Gene3D" id="3.90.420.10">
    <property type="entry name" value="Oxidoreductase, molybdopterin-binding domain"/>
    <property type="match status" value="1"/>
</dbReference>